<dbReference type="RefSeq" id="WP_353541122.1">
    <property type="nucleotide sequence ID" value="NZ_BAABRN010000007.1"/>
</dbReference>
<organism evidence="2 3">
    <name type="scientific">Deinococcus xinjiangensis</name>
    <dbReference type="NCBI Taxonomy" id="457454"/>
    <lineage>
        <taxon>Bacteria</taxon>
        <taxon>Thermotogati</taxon>
        <taxon>Deinococcota</taxon>
        <taxon>Deinococci</taxon>
        <taxon>Deinococcales</taxon>
        <taxon>Deinococcaceae</taxon>
        <taxon>Deinococcus</taxon>
    </lineage>
</organism>
<sequence length="415" mass="45512">MTIRYIITRSCLQEGIMRLLKYNERFFSQAGPAQFVDDTGREYTVQVDRERMRVSGMRNFYHDHNLGVNDVLLLTPVAAGRFQVETIVKPHAVTPAPRMAAPKAPEVQRVVVSSTPHVREVRMQRQPERPLLGTPAEAPRHDPPKPEAPAEVARPEMARTELRRETTQEIAALFGKNESKTEPAPAQTPVLPQSIEDQVAEFARLTGYRLEFPASGLMRLTADLGPQHGYSVLLAADPLAMTQPAWEGGSYENRLLITHEAERPAEISRLTREALSALSDHARLTPLSPLDLRGYWRAGNFDLESAASIAELVSAHLAQRGAFSFVLLSLAGQPANSIVSAAQLAPQLGSGVNLAELNTILDTLSRPPFLALTPLQGGQFLLRTGVGPMLDDLAEYAQGVRRRVRTPAAEAAVHA</sequence>
<accession>A0ABP9V7A8</accession>
<dbReference type="Proteomes" id="UP001458946">
    <property type="component" value="Unassembled WGS sequence"/>
</dbReference>
<evidence type="ECO:0000313" key="2">
    <source>
        <dbReference type="EMBL" id="GAA5501149.1"/>
    </source>
</evidence>
<reference evidence="2 3" key="1">
    <citation type="submission" date="2024-02" db="EMBL/GenBank/DDBJ databases">
        <title>Deinococcus xinjiangensis NBRC 107630.</title>
        <authorList>
            <person name="Ichikawa N."/>
            <person name="Katano-Makiyama Y."/>
            <person name="Hidaka K."/>
        </authorList>
    </citation>
    <scope>NUCLEOTIDE SEQUENCE [LARGE SCALE GENOMIC DNA]</scope>
    <source>
        <strain evidence="2 3">NBRC 107630</strain>
    </source>
</reference>
<proteinExistence type="predicted"/>
<comment type="caution">
    <text evidence="2">The sequence shown here is derived from an EMBL/GenBank/DDBJ whole genome shotgun (WGS) entry which is preliminary data.</text>
</comment>
<feature type="region of interest" description="Disordered" evidence="1">
    <location>
        <begin position="124"/>
        <end position="154"/>
    </location>
</feature>
<gene>
    <name evidence="2" type="ORF">Dxin01_00880</name>
</gene>
<name>A0ABP9V7A8_9DEIO</name>
<evidence type="ECO:0000313" key="3">
    <source>
        <dbReference type="Proteomes" id="UP001458946"/>
    </source>
</evidence>
<evidence type="ECO:0000256" key="1">
    <source>
        <dbReference type="SAM" id="MobiDB-lite"/>
    </source>
</evidence>
<dbReference type="EMBL" id="BAABRN010000007">
    <property type="protein sequence ID" value="GAA5501149.1"/>
    <property type="molecule type" value="Genomic_DNA"/>
</dbReference>
<protein>
    <submittedName>
        <fullName evidence="2">Uncharacterized protein</fullName>
    </submittedName>
</protein>
<keyword evidence="3" id="KW-1185">Reference proteome</keyword>